<dbReference type="HAMAP" id="MF_00252">
    <property type="entry name" value="Lys_tRNA_synth_class2"/>
    <property type="match status" value="1"/>
</dbReference>
<dbReference type="InterPro" id="IPR045864">
    <property type="entry name" value="aa-tRNA-synth_II/BPL/LPL"/>
</dbReference>
<evidence type="ECO:0000256" key="2">
    <source>
        <dbReference type="ARBA" id="ARBA00022598"/>
    </source>
</evidence>
<dbReference type="Pfam" id="PF01336">
    <property type="entry name" value="tRNA_anti-codon"/>
    <property type="match status" value="1"/>
</dbReference>
<proteinExistence type="inferred from homology"/>
<dbReference type="Pfam" id="PF00152">
    <property type="entry name" value="tRNA-synt_2"/>
    <property type="match status" value="1"/>
</dbReference>
<keyword evidence="6 9" id="KW-0648">Protein biosynthesis</keyword>
<keyword evidence="13" id="KW-1185">Reference proteome</keyword>
<comment type="catalytic activity">
    <reaction evidence="8 9 10">
        <text>tRNA(Lys) + L-lysine + ATP = L-lysyl-tRNA(Lys) + AMP + diphosphate</text>
        <dbReference type="Rhea" id="RHEA:20792"/>
        <dbReference type="Rhea" id="RHEA-COMP:9696"/>
        <dbReference type="Rhea" id="RHEA-COMP:9697"/>
        <dbReference type="ChEBI" id="CHEBI:30616"/>
        <dbReference type="ChEBI" id="CHEBI:32551"/>
        <dbReference type="ChEBI" id="CHEBI:33019"/>
        <dbReference type="ChEBI" id="CHEBI:78442"/>
        <dbReference type="ChEBI" id="CHEBI:78529"/>
        <dbReference type="ChEBI" id="CHEBI:456215"/>
        <dbReference type="EC" id="6.1.1.6"/>
    </reaction>
</comment>
<dbReference type="InterPro" id="IPR044136">
    <property type="entry name" value="Lys-tRNA-ligase_II_N"/>
</dbReference>
<dbReference type="OrthoDB" id="9801152at2"/>
<comment type="caution">
    <text evidence="12">The sequence shown here is derived from an EMBL/GenBank/DDBJ whole genome shotgun (WGS) entry which is preliminary data.</text>
</comment>
<feature type="binding site" evidence="9">
    <location>
        <position position="405"/>
    </location>
    <ligand>
        <name>Mg(2+)</name>
        <dbReference type="ChEBI" id="CHEBI:18420"/>
        <label>2</label>
    </ligand>
</feature>
<dbReference type="NCBIfam" id="TIGR00499">
    <property type="entry name" value="lysS_bact"/>
    <property type="match status" value="1"/>
</dbReference>
<reference evidence="12 13" key="1">
    <citation type="submission" date="2018-02" db="EMBL/GenBank/DDBJ databases">
        <title>Mycoplasma marinum and Mycoplasma todarodis sp. nov., moderately halophilic and psychrotolerant mycoplasmas isolated from cephalopods.</title>
        <authorList>
            <person name="Viver T."/>
        </authorList>
    </citation>
    <scope>NUCLEOTIDE SEQUENCE [LARGE SCALE GENOMIC DNA]</scope>
    <source>
        <strain evidence="12 13">PE</strain>
    </source>
</reference>
<comment type="subunit">
    <text evidence="1 9">Homodimer.</text>
</comment>
<dbReference type="PANTHER" id="PTHR42918">
    <property type="entry name" value="LYSYL-TRNA SYNTHETASE"/>
    <property type="match status" value="1"/>
</dbReference>
<dbReference type="CDD" id="cd00775">
    <property type="entry name" value="LysRS_core"/>
    <property type="match status" value="1"/>
</dbReference>
<keyword evidence="5 9" id="KW-0067">ATP-binding</keyword>
<dbReference type="EMBL" id="PSZO01000018">
    <property type="protein sequence ID" value="TCG10904.1"/>
    <property type="molecule type" value="Genomic_DNA"/>
</dbReference>
<dbReference type="InterPro" id="IPR002313">
    <property type="entry name" value="Lys-tRNA-ligase_II"/>
</dbReference>
<dbReference type="GO" id="GO:0005524">
    <property type="term" value="F:ATP binding"/>
    <property type="evidence" value="ECO:0007669"/>
    <property type="project" value="UniProtKB-UniRule"/>
</dbReference>
<dbReference type="GO" id="GO:0006430">
    <property type="term" value="P:lysyl-tRNA aminoacylation"/>
    <property type="evidence" value="ECO:0007669"/>
    <property type="project" value="UniProtKB-UniRule"/>
</dbReference>
<evidence type="ECO:0000256" key="9">
    <source>
        <dbReference type="HAMAP-Rule" id="MF_00252"/>
    </source>
</evidence>
<protein>
    <recommendedName>
        <fullName evidence="9">Lysine--tRNA ligase</fullName>
        <ecNumber evidence="9">6.1.1.6</ecNumber>
    </recommendedName>
    <alternativeName>
        <fullName evidence="9">Lysyl-tRNA synthetase</fullName>
        <shortName evidence="9">LysRS</shortName>
    </alternativeName>
</protein>
<dbReference type="InterPro" id="IPR012340">
    <property type="entry name" value="NA-bd_OB-fold"/>
</dbReference>
<name>A0A4R0XKC3_9MOLU</name>
<gene>
    <name evidence="9 12" type="primary">lysS</name>
    <name evidence="12" type="ORF">C4B24_03530</name>
</gene>
<evidence type="ECO:0000259" key="11">
    <source>
        <dbReference type="PROSITE" id="PS50862"/>
    </source>
</evidence>
<evidence type="ECO:0000256" key="1">
    <source>
        <dbReference type="ARBA" id="ARBA00011738"/>
    </source>
</evidence>
<keyword evidence="9 10" id="KW-0460">Magnesium</keyword>
<dbReference type="CDD" id="cd04322">
    <property type="entry name" value="LysRS_N"/>
    <property type="match status" value="1"/>
</dbReference>
<evidence type="ECO:0000256" key="4">
    <source>
        <dbReference type="ARBA" id="ARBA00022741"/>
    </source>
</evidence>
<organism evidence="12 13">
    <name type="scientific">Mycoplasma marinum</name>
    <dbReference type="NCBI Taxonomy" id="1937190"/>
    <lineage>
        <taxon>Bacteria</taxon>
        <taxon>Bacillati</taxon>
        <taxon>Mycoplasmatota</taxon>
        <taxon>Mollicutes</taxon>
        <taxon>Mycoplasmataceae</taxon>
        <taxon>Mycoplasma</taxon>
    </lineage>
</organism>
<dbReference type="SUPFAM" id="SSF50249">
    <property type="entry name" value="Nucleic acid-binding proteins"/>
    <property type="match status" value="1"/>
</dbReference>
<evidence type="ECO:0000256" key="3">
    <source>
        <dbReference type="ARBA" id="ARBA00022723"/>
    </source>
</evidence>
<dbReference type="PRINTS" id="PR00982">
    <property type="entry name" value="TRNASYNTHLYS"/>
</dbReference>
<sequence>MERKFTEQEQIRRNKLNKYEEMGIKPYASKKDFSHTSKTLEEEFSQFSKEELHDKKNIASVTGRIMGTRGPFIIAKDPSGQLQAYIAKKEFPEMAELVKTLDTGDYIWFEGEVMKTNTGALTIRASKLTLLSKSLRPLPEKFHGLQDVEERRRRRYVDLIMSEETRVKFWTRSKIVSTIRNYFDGLGYMEADTPVLQPILGGATAKPFSTHFNALDMEFYLRVATELPLKKLVVGGIERVYEIGRLFRNEGVDATHNPEFTTIEFYEAHSDLKGMMKRTEELFRFIAKVLNKDSLTFGENEINISGEFAKINMAEAVKEKTGIDFKSNITLEQAREFATEHKLKLEDYYSIGHILELFFEEYVESTLIQPTFVYGHPIEISPLAAKNVEDPRFTDRAELFICGKEFANMFTELNDPIDQMQRFESQLAEREAGNDEASEIDYDFIEALEHAMPPAGGCGIGIDRLVMLFTNSQSIRDVLLFPHLKNRV</sequence>
<keyword evidence="2 9" id="KW-0436">Ligase</keyword>
<evidence type="ECO:0000256" key="6">
    <source>
        <dbReference type="ARBA" id="ARBA00022917"/>
    </source>
</evidence>
<accession>A0A4R0XKC3</accession>
<feature type="domain" description="Aminoacyl-transfer RNA synthetases class-II family profile" evidence="11">
    <location>
        <begin position="172"/>
        <end position="482"/>
    </location>
</feature>
<evidence type="ECO:0000313" key="12">
    <source>
        <dbReference type="EMBL" id="TCG10904.1"/>
    </source>
</evidence>
<dbReference type="InterPro" id="IPR004365">
    <property type="entry name" value="NA-bd_OB_tRNA"/>
</dbReference>
<dbReference type="SUPFAM" id="SSF55681">
    <property type="entry name" value="Class II aaRS and biotin synthetases"/>
    <property type="match status" value="1"/>
</dbReference>
<dbReference type="InterPro" id="IPR018149">
    <property type="entry name" value="Lys-tRNA-synth_II_C"/>
</dbReference>
<comment type="cofactor">
    <cofactor evidence="9 10">
        <name>Mg(2+)</name>
        <dbReference type="ChEBI" id="CHEBI:18420"/>
    </cofactor>
    <text evidence="9 10">Binds 3 Mg(2+) ions per subunit.</text>
</comment>
<dbReference type="NCBIfam" id="NF001756">
    <property type="entry name" value="PRK00484.1"/>
    <property type="match status" value="1"/>
</dbReference>
<dbReference type="PROSITE" id="PS50862">
    <property type="entry name" value="AA_TRNA_LIGASE_II"/>
    <property type="match status" value="1"/>
</dbReference>
<keyword evidence="9" id="KW-0963">Cytoplasm</keyword>
<feature type="binding site" evidence="9">
    <location>
        <position position="405"/>
    </location>
    <ligand>
        <name>Mg(2+)</name>
        <dbReference type="ChEBI" id="CHEBI:18420"/>
        <label>1</label>
    </ligand>
</feature>
<comment type="similarity">
    <text evidence="9">Belongs to the class-II aminoacyl-tRNA synthetase family.</text>
</comment>
<dbReference type="InterPro" id="IPR006195">
    <property type="entry name" value="aa-tRNA-synth_II"/>
</dbReference>
<dbReference type="GO" id="GO:0000287">
    <property type="term" value="F:magnesium ion binding"/>
    <property type="evidence" value="ECO:0007669"/>
    <property type="project" value="UniProtKB-UniRule"/>
</dbReference>
<dbReference type="PANTHER" id="PTHR42918:SF15">
    <property type="entry name" value="LYSINE--TRNA LIGASE, CHLOROPLASTIC_MITOCHONDRIAL"/>
    <property type="match status" value="1"/>
</dbReference>
<dbReference type="Gene3D" id="3.30.930.10">
    <property type="entry name" value="Bira Bifunctional Protein, Domain 2"/>
    <property type="match status" value="1"/>
</dbReference>
<dbReference type="GO" id="GO:0005829">
    <property type="term" value="C:cytosol"/>
    <property type="evidence" value="ECO:0007669"/>
    <property type="project" value="TreeGrafter"/>
</dbReference>
<evidence type="ECO:0000256" key="7">
    <source>
        <dbReference type="ARBA" id="ARBA00023146"/>
    </source>
</evidence>
<keyword evidence="7 9" id="KW-0030">Aminoacyl-tRNA synthetase</keyword>
<dbReference type="EC" id="6.1.1.6" evidence="9"/>
<evidence type="ECO:0000313" key="13">
    <source>
        <dbReference type="Proteomes" id="UP000294192"/>
    </source>
</evidence>
<evidence type="ECO:0000256" key="10">
    <source>
        <dbReference type="RuleBase" id="RU000336"/>
    </source>
</evidence>
<dbReference type="GO" id="GO:0004824">
    <property type="term" value="F:lysine-tRNA ligase activity"/>
    <property type="evidence" value="ECO:0007669"/>
    <property type="project" value="UniProtKB-UniRule"/>
</dbReference>
<evidence type="ECO:0000256" key="5">
    <source>
        <dbReference type="ARBA" id="ARBA00022840"/>
    </source>
</evidence>
<dbReference type="Proteomes" id="UP000294192">
    <property type="component" value="Unassembled WGS sequence"/>
</dbReference>
<feature type="binding site" evidence="9">
    <location>
        <position position="398"/>
    </location>
    <ligand>
        <name>Mg(2+)</name>
        <dbReference type="ChEBI" id="CHEBI:18420"/>
        <label>1</label>
    </ligand>
</feature>
<dbReference type="AlphaFoldDB" id="A0A4R0XKC3"/>
<dbReference type="GO" id="GO:0000049">
    <property type="term" value="F:tRNA binding"/>
    <property type="evidence" value="ECO:0007669"/>
    <property type="project" value="TreeGrafter"/>
</dbReference>
<dbReference type="InterPro" id="IPR004364">
    <property type="entry name" value="Aa-tRNA-synt_II"/>
</dbReference>
<comment type="subcellular location">
    <subcellularLocation>
        <location evidence="9">Cytoplasm</location>
    </subcellularLocation>
</comment>
<dbReference type="RefSeq" id="WP_131599387.1">
    <property type="nucleotide sequence ID" value="NZ_CBDBYK010000017.1"/>
</dbReference>
<dbReference type="Gene3D" id="2.40.50.140">
    <property type="entry name" value="Nucleic acid-binding proteins"/>
    <property type="match status" value="1"/>
</dbReference>
<keyword evidence="4 9" id="KW-0547">Nucleotide-binding</keyword>
<keyword evidence="3 9" id="KW-0479">Metal-binding</keyword>
<evidence type="ECO:0000256" key="8">
    <source>
        <dbReference type="ARBA" id="ARBA00048573"/>
    </source>
</evidence>